<dbReference type="PIRSF" id="PIRSF029394">
    <property type="entry name" value="UCP029394"/>
    <property type="match status" value="1"/>
</dbReference>
<dbReference type="RefSeq" id="WP_183440523.1">
    <property type="nucleotide sequence ID" value="NZ_JACHXD010000003.1"/>
</dbReference>
<sequence>MRTSPYLQEVIDAHVEIEQWLSGAAPAENLAPLLARFSAQFSMVSPKGTLLVYDDLSAIFSGGHGSRPGLRIHIDGLQTVQEWAGGAVVCYREKQVLENGDSNIRLSTAVFTRSAEEAMKWIHLHETFA</sequence>
<dbReference type="Gene3D" id="3.10.450.50">
    <property type="match status" value="1"/>
</dbReference>
<dbReference type="InterPro" id="IPR016918">
    <property type="entry name" value="UCP029394"/>
</dbReference>
<accession>A0A7W5FTA4</accession>
<dbReference type="SUPFAM" id="SSF54427">
    <property type="entry name" value="NTF2-like"/>
    <property type="match status" value="1"/>
</dbReference>
<keyword evidence="2" id="KW-1185">Reference proteome</keyword>
<reference evidence="1 2" key="1">
    <citation type="submission" date="2020-08" db="EMBL/GenBank/DDBJ databases">
        <title>Genomic Encyclopedia of Type Strains, Phase III (KMG-III): the genomes of soil and plant-associated and newly described type strains.</title>
        <authorList>
            <person name="Whitman W."/>
        </authorList>
    </citation>
    <scope>NUCLEOTIDE SEQUENCE [LARGE SCALE GENOMIC DNA]</scope>
    <source>
        <strain evidence="1 2">CECT 8897</strain>
    </source>
</reference>
<organism evidence="1 2">
    <name type="scientific">Pseudoduganella violacea</name>
    <dbReference type="NCBI Taxonomy" id="1715466"/>
    <lineage>
        <taxon>Bacteria</taxon>
        <taxon>Pseudomonadati</taxon>
        <taxon>Pseudomonadota</taxon>
        <taxon>Betaproteobacteria</taxon>
        <taxon>Burkholderiales</taxon>
        <taxon>Oxalobacteraceae</taxon>
        <taxon>Telluria group</taxon>
        <taxon>Pseudoduganella</taxon>
    </lineage>
</organism>
<protein>
    <recommendedName>
        <fullName evidence="3">DUF4440 domain-containing protein</fullName>
    </recommendedName>
</protein>
<dbReference type="AlphaFoldDB" id="A0A7W5FTA4"/>
<proteinExistence type="predicted"/>
<evidence type="ECO:0008006" key="3">
    <source>
        <dbReference type="Google" id="ProtNLM"/>
    </source>
</evidence>
<comment type="caution">
    <text evidence="1">The sequence shown here is derived from an EMBL/GenBank/DDBJ whole genome shotgun (WGS) entry which is preliminary data.</text>
</comment>
<name>A0A7W5FTA4_9BURK</name>
<dbReference type="Proteomes" id="UP000541535">
    <property type="component" value="Unassembled WGS sequence"/>
</dbReference>
<evidence type="ECO:0000313" key="1">
    <source>
        <dbReference type="EMBL" id="MBB3118640.1"/>
    </source>
</evidence>
<dbReference type="InterPro" id="IPR032710">
    <property type="entry name" value="NTF2-like_dom_sf"/>
</dbReference>
<dbReference type="EMBL" id="JACHXD010000003">
    <property type="protein sequence ID" value="MBB3118640.1"/>
    <property type="molecule type" value="Genomic_DNA"/>
</dbReference>
<evidence type="ECO:0000313" key="2">
    <source>
        <dbReference type="Proteomes" id="UP000541535"/>
    </source>
</evidence>
<gene>
    <name evidence="1" type="ORF">FHS03_001671</name>
</gene>